<proteinExistence type="predicted"/>
<organism evidence="2 3">
    <name type="scientific">Saponaria officinalis</name>
    <name type="common">Common soapwort</name>
    <name type="synonym">Lychnis saponaria</name>
    <dbReference type="NCBI Taxonomy" id="3572"/>
    <lineage>
        <taxon>Eukaryota</taxon>
        <taxon>Viridiplantae</taxon>
        <taxon>Streptophyta</taxon>
        <taxon>Embryophyta</taxon>
        <taxon>Tracheophyta</taxon>
        <taxon>Spermatophyta</taxon>
        <taxon>Magnoliopsida</taxon>
        <taxon>eudicotyledons</taxon>
        <taxon>Gunneridae</taxon>
        <taxon>Pentapetalae</taxon>
        <taxon>Caryophyllales</taxon>
        <taxon>Caryophyllaceae</taxon>
        <taxon>Caryophylleae</taxon>
        <taxon>Saponaria</taxon>
    </lineage>
</organism>
<dbReference type="Proteomes" id="UP001443914">
    <property type="component" value="Unassembled WGS sequence"/>
</dbReference>
<dbReference type="PANTHER" id="PTHR31081">
    <property type="entry name" value="UREIDE PERMEASE 1-RELATED-RELATED"/>
    <property type="match status" value="1"/>
</dbReference>
<sequence length="76" mass="8847">MYSVSVMAFLERRVRLPQHTYLQYSITNLLAAVIIAFTLFRLEVLHLACQILYRSDLLRLLILVGLLPSSTILRVW</sequence>
<reference evidence="2" key="1">
    <citation type="submission" date="2024-03" db="EMBL/GenBank/DDBJ databases">
        <title>WGS assembly of Saponaria officinalis var. Norfolk2.</title>
        <authorList>
            <person name="Jenkins J."/>
            <person name="Shu S."/>
            <person name="Grimwood J."/>
            <person name="Barry K."/>
            <person name="Goodstein D."/>
            <person name="Schmutz J."/>
            <person name="Leebens-Mack J."/>
            <person name="Osbourn A."/>
        </authorList>
    </citation>
    <scope>NUCLEOTIDE SEQUENCE [LARGE SCALE GENOMIC DNA]</scope>
    <source>
        <strain evidence="2">JIC</strain>
    </source>
</reference>
<keyword evidence="1" id="KW-0812">Transmembrane</keyword>
<dbReference type="GO" id="GO:0015505">
    <property type="term" value="F:uracil:monoatomic cation symporter activity"/>
    <property type="evidence" value="ECO:0007669"/>
    <property type="project" value="TreeGrafter"/>
</dbReference>
<evidence type="ECO:0000256" key="1">
    <source>
        <dbReference type="SAM" id="Phobius"/>
    </source>
</evidence>
<keyword evidence="1" id="KW-1133">Transmembrane helix</keyword>
<dbReference type="AlphaFoldDB" id="A0AAW1HHY1"/>
<feature type="transmembrane region" description="Helical" evidence="1">
    <location>
        <begin position="21"/>
        <end position="42"/>
    </location>
</feature>
<dbReference type="EMBL" id="JBDFQZ010000011">
    <property type="protein sequence ID" value="KAK9676033.1"/>
    <property type="molecule type" value="Genomic_DNA"/>
</dbReference>
<dbReference type="GO" id="GO:0005274">
    <property type="term" value="F:allantoin:proton symporter activity"/>
    <property type="evidence" value="ECO:0007669"/>
    <property type="project" value="TreeGrafter"/>
</dbReference>
<dbReference type="GO" id="GO:0016020">
    <property type="term" value="C:membrane"/>
    <property type="evidence" value="ECO:0007669"/>
    <property type="project" value="InterPro"/>
</dbReference>
<name>A0AAW1HHY1_SAPOF</name>
<dbReference type="PANTHER" id="PTHR31081:SF5">
    <property type="entry name" value="UREIDE PERMEASE 1-RELATED"/>
    <property type="match status" value="1"/>
</dbReference>
<gene>
    <name evidence="2" type="ORF">RND81_11G049300</name>
</gene>
<accession>A0AAW1HHY1</accession>
<keyword evidence="1" id="KW-0472">Membrane</keyword>
<comment type="caution">
    <text evidence="2">The sequence shown here is derived from an EMBL/GenBank/DDBJ whole genome shotgun (WGS) entry which is preliminary data.</text>
</comment>
<evidence type="ECO:0000313" key="3">
    <source>
        <dbReference type="Proteomes" id="UP001443914"/>
    </source>
</evidence>
<dbReference type="InterPro" id="IPR030189">
    <property type="entry name" value="UPS_plant"/>
</dbReference>
<protein>
    <submittedName>
        <fullName evidence="2">Uncharacterized protein</fullName>
    </submittedName>
</protein>
<feature type="transmembrane region" description="Helical" evidence="1">
    <location>
        <begin position="57"/>
        <end position="75"/>
    </location>
</feature>
<keyword evidence="3" id="KW-1185">Reference proteome</keyword>
<evidence type="ECO:0000313" key="2">
    <source>
        <dbReference type="EMBL" id="KAK9676033.1"/>
    </source>
</evidence>